<protein>
    <submittedName>
        <fullName evidence="2">Uncharacterized protein</fullName>
    </submittedName>
</protein>
<comment type="caution">
    <text evidence="2">The sequence shown here is derived from an EMBL/GenBank/DDBJ whole genome shotgun (WGS) entry which is preliminary data.</text>
</comment>
<organism evidence="2 3">
    <name type="scientific">Gossypium arboreum</name>
    <name type="common">Tree cotton</name>
    <name type="synonym">Gossypium nanking</name>
    <dbReference type="NCBI Taxonomy" id="29729"/>
    <lineage>
        <taxon>Eukaryota</taxon>
        <taxon>Viridiplantae</taxon>
        <taxon>Streptophyta</taxon>
        <taxon>Embryophyta</taxon>
        <taxon>Tracheophyta</taxon>
        <taxon>Spermatophyta</taxon>
        <taxon>Magnoliopsida</taxon>
        <taxon>eudicotyledons</taxon>
        <taxon>Gunneridae</taxon>
        <taxon>Pentapetalae</taxon>
        <taxon>rosids</taxon>
        <taxon>malvids</taxon>
        <taxon>Malvales</taxon>
        <taxon>Malvaceae</taxon>
        <taxon>Malvoideae</taxon>
        <taxon>Gossypium</taxon>
    </lineage>
</organism>
<evidence type="ECO:0000313" key="3">
    <source>
        <dbReference type="Proteomes" id="UP001358586"/>
    </source>
</evidence>
<accession>A0ABR0QNG3</accession>
<sequence length="66" mass="7107">METKNNSSSSSVTVSETFKFNGKWATLALLLAAFITSAIVYKCLRGRINAETNVQADVELPATAPE</sequence>
<evidence type="ECO:0000313" key="2">
    <source>
        <dbReference type="EMBL" id="KAK5840755.1"/>
    </source>
</evidence>
<proteinExistence type="predicted"/>
<gene>
    <name evidence="2" type="ORF">PVK06_009658</name>
</gene>
<keyword evidence="3" id="KW-1185">Reference proteome</keyword>
<dbReference type="Proteomes" id="UP001358586">
    <property type="component" value="Chromosome 3"/>
</dbReference>
<keyword evidence="1" id="KW-0812">Transmembrane</keyword>
<name>A0ABR0QNG3_GOSAR</name>
<evidence type="ECO:0000256" key="1">
    <source>
        <dbReference type="SAM" id="Phobius"/>
    </source>
</evidence>
<keyword evidence="1" id="KW-0472">Membrane</keyword>
<feature type="transmembrane region" description="Helical" evidence="1">
    <location>
        <begin position="24"/>
        <end position="44"/>
    </location>
</feature>
<keyword evidence="1" id="KW-1133">Transmembrane helix</keyword>
<dbReference type="EMBL" id="JARKNE010000003">
    <property type="protein sequence ID" value="KAK5840755.1"/>
    <property type="molecule type" value="Genomic_DNA"/>
</dbReference>
<reference evidence="2 3" key="1">
    <citation type="submission" date="2023-03" db="EMBL/GenBank/DDBJ databases">
        <title>WGS of Gossypium arboreum.</title>
        <authorList>
            <person name="Yu D."/>
        </authorList>
    </citation>
    <scope>NUCLEOTIDE SEQUENCE [LARGE SCALE GENOMIC DNA]</scope>
    <source>
        <tissue evidence="2">Leaf</tissue>
    </source>
</reference>